<dbReference type="SUPFAM" id="SSF55729">
    <property type="entry name" value="Acyl-CoA N-acyltransferases (Nat)"/>
    <property type="match status" value="1"/>
</dbReference>
<dbReference type="Proteomes" id="UP000277094">
    <property type="component" value="Unassembled WGS sequence"/>
</dbReference>
<dbReference type="RefSeq" id="WP_123235590.1">
    <property type="nucleotide sequence ID" value="NZ_RJSG01000006.1"/>
</dbReference>
<sequence>MGRQVDRLTLDNLPALAGHGATCTFWELDPVRRERIRGHEAEEKAAWVSLMLREWGSVGRVVSVDGRPAGHVLWAPALHLRGGDGFATAPVSSDAVLLGSTFVDPEFRGGGLGRVLIQSMAKDLIKHGGIGAVETFGAHRPHPGSCVLPVDFLLAIGFRTHRAHARFPRMRMDLRTTITWREEFEAAAEKILGVVKRPSRNPVPQSPRGLQPGVRRQVSDRPTQQPGPSGAH</sequence>
<name>A0A3N0DJJ3_9ACTN</name>
<comment type="caution">
    <text evidence="3">The sequence shown here is derived from an EMBL/GenBank/DDBJ whole genome shotgun (WGS) entry which is preliminary data.</text>
</comment>
<accession>A0A3N0DJJ3</accession>
<reference evidence="3 4" key="1">
    <citation type="submission" date="2018-11" db="EMBL/GenBank/DDBJ databases">
        <authorList>
            <person name="Li F."/>
        </authorList>
    </citation>
    <scope>NUCLEOTIDE SEQUENCE [LARGE SCALE GENOMIC DNA]</scope>
    <source>
        <strain evidence="3 4">KIS18-7</strain>
    </source>
</reference>
<dbReference type="PROSITE" id="PS51186">
    <property type="entry name" value="GNAT"/>
    <property type="match status" value="1"/>
</dbReference>
<protein>
    <submittedName>
        <fullName evidence="3">GNAT family N-acetyltransferase</fullName>
    </submittedName>
</protein>
<proteinExistence type="predicted"/>
<evidence type="ECO:0000259" key="2">
    <source>
        <dbReference type="PROSITE" id="PS51186"/>
    </source>
</evidence>
<dbReference type="CDD" id="cd04301">
    <property type="entry name" value="NAT_SF"/>
    <property type="match status" value="1"/>
</dbReference>
<organism evidence="3 4">
    <name type="scientific">Nocardioides marmorisolisilvae</name>
    <dbReference type="NCBI Taxonomy" id="1542737"/>
    <lineage>
        <taxon>Bacteria</taxon>
        <taxon>Bacillati</taxon>
        <taxon>Actinomycetota</taxon>
        <taxon>Actinomycetes</taxon>
        <taxon>Propionibacteriales</taxon>
        <taxon>Nocardioidaceae</taxon>
        <taxon>Nocardioides</taxon>
    </lineage>
</organism>
<dbReference type="InterPro" id="IPR000182">
    <property type="entry name" value="GNAT_dom"/>
</dbReference>
<gene>
    <name evidence="3" type="ORF">EFL95_18490</name>
</gene>
<feature type="compositionally biased region" description="Polar residues" evidence="1">
    <location>
        <begin position="220"/>
        <end position="232"/>
    </location>
</feature>
<dbReference type="Pfam" id="PF00583">
    <property type="entry name" value="Acetyltransf_1"/>
    <property type="match status" value="1"/>
</dbReference>
<dbReference type="OrthoDB" id="5242876at2"/>
<feature type="domain" description="N-acetyltransferase" evidence="2">
    <location>
        <begin position="23"/>
        <end position="175"/>
    </location>
</feature>
<evidence type="ECO:0000313" key="4">
    <source>
        <dbReference type="Proteomes" id="UP000277094"/>
    </source>
</evidence>
<dbReference type="EMBL" id="RJSG01000006">
    <property type="protein sequence ID" value="RNL75403.1"/>
    <property type="molecule type" value="Genomic_DNA"/>
</dbReference>
<dbReference type="InterPro" id="IPR016181">
    <property type="entry name" value="Acyl_CoA_acyltransferase"/>
</dbReference>
<keyword evidence="4" id="KW-1185">Reference proteome</keyword>
<feature type="region of interest" description="Disordered" evidence="1">
    <location>
        <begin position="195"/>
        <end position="232"/>
    </location>
</feature>
<keyword evidence="3" id="KW-0808">Transferase</keyword>
<dbReference type="GO" id="GO:0016747">
    <property type="term" value="F:acyltransferase activity, transferring groups other than amino-acyl groups"/>
    <property type="evidence" value="ECO:0007669"/>
    <property type="project" value="InterPro"/>
</dbReference>
<evidence type="ECO:0000256" key="1">
    <source>
        <dbReference type="SAM" id="MobiDB-lite"/>
    </source>
</evidence>
<dbReference type="AlphaFoldDB" id="A0A3N0DJJ3"/>
<evidence type="ECO:0000313" key="3">
    <source>
        <dbReference type="EMBL" id="RNL75403.1"/>
    </source>
</evidence>
<dbReference type="Gene3D" id="3.40.630.30">
    <property type="match status" value="1"/>
</dbReference>